<accession>S5TNX9</accession>
<evidence type="ECO:0000259" key="2">
    <source>
        <dbReference type="Pfam" id="PF07453"/>
    </source>
</evidence>
<feature type="domain" description="Nuclease-associated modular DNA-binding 1" evidence="2">
    <location>
        <begin position="29"/>
        <end position="64"/>
    </location>
</feature>
<name>S5TNX9_9ASCO</name>
<dbReference type="EMBL" id="KC993196">
    <property type="protein sequence ID" value="AGS44490.1"/>
    <property type="molecule type" value="Genomic_DNA"/>
</dbReference>
<dbReference type="Pfam" id="PF03161">
    <property type="entry name" value="LAGLIDADG_2"/>
    <property type="match status" value="1"/>
</dbReference>
<protein>
    <recommendedName>
        <fullName evidence="4">Homing endonuclease LAGLIDADG domain-containing protein</fullName>
    </recommendedName>
</protein>
<dbReference type="GO" id="GO:0004519">
    <property type="term" value="F:endonuclease activity"/>
    <property type="evidence" value="ECO:0007669"/>
    <property type="project" value="InterPro"/>
</dbReference>
<keyword evidence="3" id="KW-0496">Mitochondrion</keyword>
<evidence type="ECO:0008006" key="4">
    <source>
        <dbReference type="Google" id="ProtNLM"/>
    </source>
</evidence>
<dbReference type="RefSeq" id="YP_008475182.1">
    <property type="nucleotide sequence ID" value="NC_022170.1"/>
</dbReference>
<dbReference type="Pfam" id="PF07453">
    <property type="entry name" value="NUMOD1"/>
    <property type="match status" value="1"/>
</dbReference>
<organism evidence="3">
    <name type="scientific">Candida labiduridarum</name>
    <dbReference type="NCBI Taxonomy" id="434042"/>
    <lineage>
        <taxon>Eukaryota</taxon>
        <taxon>Fungi</taxon>
        <taxon>Dikarya</taxon>
        <taxon>Ascomycota</taxon>
        <taxon>Saccharomycotina</taxon>
        <taxon>Pichiomycetes</taxon>
        <taxon>Debaryomycetaceae</taxon>
        <taxon>Candida/Lodderomyces clade</taxon>
        <taxon>Candida</taxon>
    </lineage>
</organism>
<dbReference type="SMART" id="SM00497">
    <property type="entry name" value="IENR1"/>
    <property type="match status" value="1"/>
</dbReference>
<dbReference type="SUPFAM" id="SSF55608">
    <property type="entry name" value="Homing endonucleases"/>
    <property type="match status" value="1"/>
</dbReference>
<reference evidence="3" key="1">
    <citation type="submission" date="2013-04" db="EMBL/GenBank/DDBJ databases">
        <authorList>
            <person name="Valach M."/>
            <person name="Hegedusova E."/>
            <person name="Brejova B."/>
            <person name="Nosek J."/>
        </authorList>
    </citation>
    <scope>NUCLEOTIDE SEQUENCE</scope>
    <source>
        <strain evidence="3">NRRL Y-27940</strain>
    </source>
</reference>
<proteinExistence type="predicted"/>
<dbReference type="InterPro" id="IPR027434">
    <property type="entry name" value="Homing_endonucl"/>
</dbReference>
<evidence type="ECO:0000313" key="3">
    <source>
        <dbReference type="EMBL" id="AGS44490.1"/>
    </source>
</evidence>
<dbReference type="InterPro" id="IPR010896">
    <property type="entry name" value="NUMOD1"/>
</dbReference>
<geneLocation type="mitochondrion" evidence="3"/>
<dbReference type="InterPro" id="IPR003647">
    <property type="entry name" value="Intron_nuc_1_rpt"/>
</dbReference>
<gene>
    <name evidence="3" type="primary">nad5-I1</name>
</gene>
<dbReference type="GeneID" id="16695102"/>
<dbReference type="SUPFAM" id="SSF64496">
    <property type="entry name" value="DNA-binding domain of intron-encoded endonucleases"/>
    <property type="match status" value="1"/>
</dbReference>
<sequence>MMKINKRNIMNNVNNITTNNRKPKKGKMIWIYDIINMKLLNEYNSITECSRRINISRNTITKYLNNNKIYKYKYLFSYKLLNNNELNKYNINISDNVKEIIIGELLGDGHINLSPNNKSARLEWTFSSKSLNYVNYLKFNKLKSLCNDTLPSPYPKDNPIQYWFSTKYRPDILDLHKLWYKYDYINNKYIKILPEYLNISPISLAHWLMGDGTYTSSIILCSDTFSKDEVIKLINYLDKQYNIKSTILVIKYINNNKLITRYRVRVRANSTHKFILLVKKHLLPEFYYKLGLN</sequence>
<dbReference type="AlphaFoldDB" id="S5TNX9"/>
<evidence type="ECO:0000259" key="1">
    <source>
        <dbReference type="Pfam" id="PF03161"/>
    </source>
</evidence>
<dbReference type="Gene3D" id="3.10.28.10">
    <property type="entry name" value="Homing endonucleases"/>
    <property type="match status" value="2"/>
</dbReference>
<dbReference type="InterPro" id="IPR004860">
    <property type="entry name" value="LAGLIDADG_dom"/>
</dbReference>
<feature type="domain" description="Homing endonuclease LAGLIDADG" evidence="1">
    <location>
        <begin position="98"/>
        <end position="274"/>
    </location>
</feature>